<sequence>MSKLKISFIVFVAMLGHFAYSQATTVTGVVSDEGGTPLPGASVVVSGTTNGTQTDFDGKYTLTNVASNASLSFSYIGFVAQQVALNGRNSIDITLQEDLQALDEVVVVGYGSQSRASVTGAISSVNSEEITALPVSNATEALQGRAAGVTVVNTGAPGTEPSITIRGLGTFGNNSPLFVVDGVIVGNLSGINQNDIESINVLKDASTTAVYGAQGSNGVVLVTTKKGKPGKTELSLNLHSGFQMNTQRYDLLNTNQYLQYADEAFGIVPNTPSSSSGRNTNWQNEIYKTGLIRNYQMAASGGGEKSNFRISGGYFEREGILLETGFERYSFRANSSFDFGKLKVGQNMSVNFNDINPELDAGGRSVLEHAIKSAPYLPIYNPNNLGGFQGPNSAGDGQDAENPVKVLRFGEAQDKSFGLIGNVYAEYEIIEGLTYKSQVGLDYFNFNSNRFLPSYNTDSFGGTHQQTFAAITKNSSSGQTIIFTNSLTYNKTFADLHNFEFLLLTEKFESKGNGVNANSRNAVSNDINELSNEDSNLNSNSFEYNRLGYLGRLNYNFDDKYIAAFSIRRDASSKFGANNRWGWFSSYALGWNIAKENFMADTAFSTFKLRGSLGYSGNDKIANYLYSATLVNNFLYPIGGSAAVGTTAFGLANPDLKWEETKQQNIGLDLGLFDNKFTAALEYYENRSDDLLIRVPTPTSAGINEGSQVRNVGSVETKGFELSLGFNDYEGDFTWSGNLNLSTSKNKALALGGVEQLIGGDFEAQQITRVAEGESLFHFYGLVTDGIYQNQAEVDAVFTADPGQTTVQAGDIRFKDLNNDGTINSDDRAIIGNPLPELTFGLNLDAEYKNFDFNLFFTGLIGRDLYNTNIYDLEGMPRLFNSGVAVLDRWTPSNPSNTVPRAGGAPQNIQLSDRFVEDGSYGRLKNLTIGYTLPGDAFGKDIISKFRIYVSGQNLITITDYSGLDPEVGNGDLFEYGIDRGEYPQPKTYLVGLQVTF</sequence>
<evidence type="ECO:0000256" key="7">
    <source>
        <dbReference type="ARBA" id="ARBA00023237"/>
    </source>
</evidence>
<dbReference type="Pfam" id="PF13715">
    <property type="entry name" value="CarbopepD_reg_2"/>
    <property type="match status" value="1"/>
</dbReference>
<keyword evidence="4 8" id="KW-0812">Transmembrane</keyword>
<dbReference type="GO" id="GO:0009279">
    <property type="term" value="C:cell outer membrane"/>
    <property type="evidence" value="ECO:0007669"/>
    <property type="project" value="UniProtKB-SubCell"/>
</dbReference>
<evidence type="ECO:0000256" key="1">
    <source>
        <dbReference type="ARBA" id="ARBA00004571"/>
    </source>
</evidence>
<dbReference type="Pfam" id="PF00593">
    <property type="entry name" value="TonB_dep_Rec_b-barrel"/>
    <property type="match status" value="1"/>
</dbReference>
<evidence type="ECO:0000256" key="3">
    <source>
        <dbReference type="ARBA" id="ARBA00022452"/>
    </source>
</evidence>
<evidence type="ECO:0000256" key="6">
    <source>
        <dbReference type="ARBA" id="ARBA00023136"/>
    </source>
</evidence>
<dbReference type="Gene3D" id="2.170.130.10">
    <property type="entry name" value="TonB-dependent receptor, plug domain"/>
    <property type="match status" value="1"/>
</dbReference>
<feature type="signal peptide" evidence="10">
    <location>
        <begin position="1"/>
        <end position="23"/>
    </location>
</feature>
<dbReference type="NCBIfam" id="TIGR04056">
    <property type="entry name" value="OMP_RagA_SusC"/>
    <property type="match status" value="1"/>
</dbReference>
<dbReference type="SUPFAM" id="SSF56935">
    <property type="entry name" value="Porins"/>
    <property type="match status" value="1"/>
</dbReference>
<keyword evidence="10" id="KW-0732">Signal</keyword>
<dbReference type="PROSITE" id="PS52016">
    <property type="entry name" value="TONB_DEPENDENT_REC_3"/>
    <property type="match status" value="1"/>
</dbReference>
<evidence type="ECO:0000256" key="9">
    <source>
        <dbReference type="RuleBase" id="RU003357"/>
    </source>
</evidence>
<evidence type="ECO:0000256" key="4">
    <source>
        <dbReference type="ARBA" id="ARBA00022692"/>
    </source>
</evidence>
<dbReference type="RefSeq" id="WP_091873133.1">
    <property type="nucleotide sequence ID" value="NZ_FNAO01000010.1"/>
</dbReference>
<dbReference type="SUPFAM" id="SSF49464">
    <property type="entry name" value="Carboxypeptidase regulatory domain-like"/>
    <property type="match status" value="1"/>
</dbReference>
<evidence type="ECO:0000259" key="12">
    <source>
        <dbReference type="Pfam" id="PF07715"/>
    </source>
</evidence>
<dbReference type="InterPro" id="IPR039426">
    <property type="entry name" value="TonB-dep_rcpt-like"/>
</dbReference>
<dbReference type="InterPro" id="IPR008969">
    <property type="entry name" value="CarboxyPept-like_regulatory"/>
</dbReference>
<dbReference type="EMBL" id="FNAO01000010">
    <property type="protein sequence ID" value="SDF02954.1"/>
    <property type="molecule type" value="Genomic_DNA"/>
</dbReference>
<feature type="domain" description="TonB-dependent receptor plug" evidence="12">
    <location>
        <begin position="116"/>
        <end position="219"/>
    </location>
</feature>
<organism evidence="13 14">
    <name type="scientific">Pricia antarctica</name>
    <dbReference type="NCBI Taxonomy" id="641691"/>
    <lineage>
        <taxon>Bacteria</taxon>
        <taxon>Pseudomonadati</taxon>
        <taxon>Bacteroidota</taxon>
        <taxon>Flavobacteriia</taxon>
        <taxon>Flavobacteriales</taxon>
        <taxon>Flavobacteriaceae</taxon>
        <taxon>Pricia</taxon>
    </lineage>
</organism>
<dbReference type="InterPro" id="IPR012910">
    <property type="entry name" value="Plug_dom"/>
</dbReference>
<accession>A0A1G7HRP0</accession>
<dbReference type="Pfam" id="PF07715">
    <property type="entry name" value="Plug"/>
    <property type="match status" value="1"/>
</dbReference>
<keyword evidence="2 8" id="KW-0813">Transport</keyword>
<comment type="similarity">
    <text evidence="8 9">Belongs to the TonB-dependent receptor family.</text>
</comment>
<keyword evidence="3 8" id="KW-1134">Transmembrane beta strand</keyword>
<keyword evidence="14" id="KW-1185">Reference proteome</keyword>
<dbReference type="AlphaFoldDB" id="A0A1G7HRP0"/>
<comment type="subcellular location">
    <subcellularLocation>
        <location evidence="1 8">Cell outer membrane</location>
        <topology evidence="1 8">Multi-pass membrane protein</topology>
    </subcellularLocation>
</comment>
<dbReference type="STRING" id="641691.SAMN05421636_11020"/>
<dbReference type="Gene3D" id="2.40.170.20">
    <property type="entry name" value="TonB-dependent receptor, beta-barrel domain"/>
    <property type="match status" value="1"/>
</dbReference>
<keyword evidence="5 9" id="KW-0798">TonB box</keyword>
<reference evidence="13 14" key="1">
    <citation type="submission" date="2016-10" db="EMBL/GenBank/DDBJ databases">
        <authorList>
            <person name="de Groot N.N."/>
        </authorList>
    </citation>
    <scope>NUCLEOTIDE SEQUENCE [LARGE SCALE GENOMIC DNA]</scope>
    <source>
        <strain evidence="13 14">DSM 23421</strain>
    </source>
</reference>
<name>A0A1G7HRP0_9FLAO</name>
<dbReference type="NCBIfam" id="TIGR04057">
    <property type="entry name" value="SusC_RagA_signa"/>
    <property type="match status" value="1"/>
</dbReference>
<dbReference type="InterPro" id="IPR023997">
    <property type="entry name" value="TonB-dep_OMP_SusC/RagA_CS"/>
</dbReference>
<evidence type="ECO:0000256" key="5">
    <source>
        <dbReference type="ARBA" id="ARBA00023077"/>
    </source>
</evidence>
<dbReference type="FunFam" id="2.60.40.1120:FF:000003">
    <property type="entry name" value="Outer membrane protein Omp121"/>
    <property type="match status" value="1"/>
</dbReference>
<proteinExistence type="inferred from homology"/>
<dbReference type="Gene3D" id="2.60.40.1120">
    <property type="entry name" value="Carboxypeptidase-like, regulatory domain"/>
    <property type="match status" value="1"/>
</dbReference>
<dbReference type="InterPro" id="IPR000531">
    <property type="entry name" value="Beta-barrel_TonB"/>
</dbReference>
<evidence type="ECO:0000256" key="2">
    <source>
        <dbReference type="ARBA" id="ARBA00022448"/>
    </source>
</evidence>
<evidence type="ECO:0000259" key="11">
    <source>
        <dbReference type="Pfam" id="PF00593"/>
    </source>
</evidence>
<evidence type="ECO:0000256" key="10">
    <source>
        <dbReference type="SAM" id="SignalP"/>
    </source>
</evidence>
<dbReference type="InterPro" id="IPR037066">
    <property type="entry name" value="Plug_dom_sf"/>
</dbReference>
<feature type="domain" description="TonB-dependent receptor-like beta-barrel" evidence="11">
    <location>
        <begin position="408"/>
        <end position="955"/>
    </location>
</feature>
<gene>
    <name evidence="13" type="ORF">SAMN05421636_11020</name>
</gene>
<dbReference type="InterPro" id="IPR036942">
    <property type="entry name" value="Beta-barrel_TonB_sf"/>
</dbReference>
<dbReference type="OrthoDB" id="9768177at2"/>
<evidence type="ECO:0000313" key="13">
    <source>
        <dbReference type="EMBL" id="SDF02954.1"/>
    </source>
</evidence>
<dbReference type="InterPro" id="IPR023996">
    <property type="entry name" value="TonB-dep_OMP_SusC/RagA"/>
</dbReference>
<keyword evidence="7 8" id="KW-0998">Cell outer membrane</keyword>
<evidence type="ECO:0000313" key="14">
    <source>
        <dbReference type="Proteomes" id="UP000199109"/>
    </source>
</evidence>
<keyword evidence="6 8" id="KW-0472">Membrane</keyword>
<evidence type="ECO:0000256" key="8">
    <source>
        <dbReference type="PROSITE-ProRule" id="PRU01360"/>
    </source>
</evidence>
<feature type="chain" id="PRO_5011551719" evidence="10">
    <location>
        <begin position="24"/>
        <end position="997"/>
    </location>
</feature>
<dbReference type="Proteomes" id="UP000199109">
    <property type="component" value="Unassembled WGS sequence"/>
</dbReference>
<protein>
    <submittedName>
        <fullName evidence="13">TonB-linked outer membrane protein, SusC/RagA family</fullName>
    </submittedName>
</protein>